<keyword evidence="3 9" id="KW-0436">Ligase</keyword>
<evidence type="ECO:0000313" key="10">
    <source>
        <dbReference type="Proteomes" id="UP000326759"/>
    </source>
</evidence>
<dbReference type="PROSITE" id="PS50862">
    <property type="entry name" value="AA_TRNA_LIGASE_II"/>
    <property type="match status" value="1"/>
</dbReference>
<accession>A0A5N5T1V5</accession>
<dbReference type="EC" id="6.1.1.11" evidence="2"/>
<reference evidence="9 10" key="1">
    <citation type="journal article" date="2019" name="PLoS Biol.">
        <title>Sex chromosomes control vertical transmission of feminizing Wolbachia symbionts in an isopod.</title>
        <authorList>
            <person name="Becking T."/>
            <person name="Chebbi M.A."/>
            <person name="Giraud I."/>
            <person name="Moumen B."/>
            <person name="Laverre T."/>
            <person name="Caubet Y."/>
            <person name="Peccoud J."/>
            <person name="Gilbert C."/>
            <person name="Cordaux R."/>
        </authorList>
    </citation>
    <scope>NUCLEOTIDE SEQUENCE [LARGE SCALE GENOMIC DNA]</scope>
    <source>
        <strain evidence="9">ANa2</strain>
        <tissue evidence="9">Whole body excluding digestive tract and cuticle</tissue>
    </source>
</reference>
<dbReference type="PANTHER" id="PTHR11778">
    <property type="entry name" value="SERYL-TRNA SYNTHETASE"/>
    <property type="match status" value="1"/>
</dbReference>
<dbReference type="SUPFAM" id="SSF55681">
    <property type="entry name" value="Class II aaRS and biotin synthetases"/>
    <property type="match status" value="1"/>
</dbReference>
<organism evidence="9 10">
    <name type="scientific">Armadillidium nasatum</name>
    <dbReference type="NCBI Taxonomy" id="96803"/>
    <lineage>
        <taxon>Eukaryota</taxon>
        <taxon>Metazoa</taxon>
        <taxon>Ecdysozoa</taxon>
        <taxon>Arthropoda</taxon>
        <taxon>Crustacea</taxon>
        <taxon>Multicrustacea</taxon>
        <taxon>Malacostraca</taxon>
        <taxon>Eumalacostraca</taxon>
        <taxon>Peracarida</taxon>
        <taxon>Isopoda</taxon>
        <taxon>Oniscidea</taxon>
        <taxon>Crinocheta</taxon>
        <taxon>Armadillidiidae</taxon>
        <taxon>Armadillidium</taxon>
    </lineage>
</organism>
<evidence type="ECO:0000259" key="8">
    <source>
        <dbReference type="PROSITE" id="PS50862"/>
    </source>
</evidence>
<evidence type="ECO:0000256" key="7">
    <source>
        <dbReference type="ARBA" id="ARBA00031113"/>
    </source>
</evidence>
<dbReference type="GO" id="GO:0006434">
    <property type="term" value="P:seryl-tRNA aminoacylation"/>
    <property type="evidence" value="ECO:0007669"/>
    <property type="project" value="InterPro"/>
</dbReference>
<gene>
    <name evidence="9" type="primary">Sars2</name>
    <name evidence="9" type="ORF">Anas_07592</name>
</gene>
<protein>
    <recommendedName>
        <fullName evidence="2">serine--tRNA ligase</fullName>
        <ecNumber evidence="2">6.1.1.11</ecNumber>
    </recommendedName>
    <alternativeName>
        <fullName evidence="7">Seryl-tRNA synthetase</fullName>
    </alternativeName>
</protein>
<evidence type="ECO:0000256" key="3">
    <source>
        <dbReference type="ARBA" id="ARBA00022598"/>
    </source>
</evidence>
<dbReference type="InterPro" id="IPR045864">
    <property type="entry name" value="aa-tRNA-synth_II/BPL/LPL"/>
</dbReference>
<evidence type="ECO:0000256" key="6">
    <source>
        <dbReference type="ARBA" id="ARBA00023146"/>
    </source>
</evidence>
<evidence type="ECO:0000313" key="9">
    <source>
        <dbReference type="EMBL" id="KAB7500128.1"/>
    </source>
</evidence>
<dbReference type="InterPro" id="IPR002317">
    <property type="entry name" value="Ser-tRNA-ligase_type_1"/>
</dbReference>
<keyword evidence="10" id="KW-1185">Reference proteome</keyword>
<comment type="similarity">
    <text evidence="1">Belongs to the class-II aminoacyl-tRNA synthetase family. Type-1 seryl-tRNA synthetase subfamily.</text>
</comment>
<sequence>MNGVNAYAFNGDLADLERAVIRYTVSFLLQRGFVLISVPDLLYSHVIERCGMQTRGPVSQVFHLNNFENEDVCLSGTAEMGIGGYLQDRIIDMKDLPMKLFSVSRCYRDERGCGSSEKGIYRVPQFNKVEMFGVTANETGSESEELYQELIDIQTDLYSALDFQFKVIDMPLNDLGDQAYKKTDIEAWIPVQKIFGEISSTSNCIDYQSRRLNIRYRNKTGDIKFAHTLNGTACATPRILIPMVSSNQTKDGDVLIPEALQPYFNYKHIIRKEKSFLQLKHFNSRTFTGEILQSNDELEVKSSSLQSKNMTSNLRWETMTKNKDITNCQHIYFRFDTILC</sequence>
<dbReference type="Gene3D" id="3.30.930.10">
    <property type="entry name" value="Bira Bifunctional Protein, Domain 2"/>
    <property type="match status" value="1"/>
</dbReference>
<dbReference type="Pfam" id="PF00587">
    <property type="entry name" value="tRNA-synt_2b"/>
    <property type="match status" value="1"/>
</dbReference>
<dbReference type="InterPro" id="IPR006195">
    <property type="entry name" value="aa-tRNA-synth_II"/>
</dbReference>
<name>A0A5N5T1V5_9CRUS</name>
<comment type="caution">
    <text evidence="9">The sequence shown here is derived from an EMBL/GenBank/DDBJ whole genome shotgun (WGS) entry which is preliminary data.</text>
</comment>
<dbReference type="GO" id="GO:0004828">
    <property type="term" value="F:serine-tRNA ligase activity"/>
    <property type="evidence" value="ECO:0007669"/>
    <property type="project" value="UniProtKB-EC"/>
</dbReference>
<dbReference type="InterPro" id="IPR002314">
    <property type="entry name" value="aa-tRNA-synt_IIb"/>
</dbReference>
<dbReference type="OrthoDB" id="10264585at2759"/>
<dbReference type="Proteomes" id="UP000326759">
    <property type="component" value="Unassembled WGS sequence"/>
</dbReference>
<evidence type="ECO:0000256" key="1">
    <source>
        <dbReference type="ARBA" id="ARBA00010728"/>
    </source>
</evidence>
<dbReference type="EMBL" id="SEYY01015100">
    <property type="protein sequence ID" value="KAB7500128.1"/>
    <property type="molecule type" value="Genomic_DNA"/>
</dbReference>
<evidence type="ECO:0000256" key="4">
    <source>
        <dbReference type="ARBA" id="ARBA00022741"/>
    </source>
</evidence>
<keyword evidence="5" id="KW-0067">ATP-binding</keyword>
<feature type="domain" description="Aminoacyl-transfer RNA synthetases class-II family profile" evidence="8">
    <location>
        <begin position="16"/>
        <end position="257"/>
    </location>
</feature>
<dbReference type="PRINTS" id="PR00981">
    <property type="entry name" value="TRNASYNTHSER"/>
</dbReference>
<evidence type="ECO:0000256" key="5">
    <source>
        <dbReference type="ARBA" id="ARBA00022840"/>
    </source>
</evidence>
<proteinExistence type="inferred from homology"/>
<dbReference type="GO" id="GO:0005524">
    <property type="term" value="F:ATP binding"/>
    <property type="evidence" value="ECO:0007669"/>
    <property type="project" value="UniProtKB-KW"/>
</dbReference>
<keyword evidence="6" id="KW-0030">Aminoacyl-tRNA synthetase</keyword>
<keyword evidence="4" id="KW-0547">Nucleotide-binding</keyword>
<dbReference type="AlphaFoldDB" id="A0A5N5T1V5"/>
<evidence type="ECO:0000256" key="2">
    <source>
        <dbReference type="ARBA" id="ARBA00012840"/>
    </source>
</evidence>